<dbReference type="OrthoDB" id="409543at2759"/>
<gene>
    <name evidence="2" type="ORF">CcCBS67573_g03200</name>
</gene>
<evidence type="ECO:0008006" key="4">
    <source>
        <dbReference type="Google" id="ProtNLM"/>
    </source>
</evidence>
<dbReference type="InterPro" id="IPR007577">
    <property type="entry name" value="GlycoTrfase_DXD_sugar-bd_CS"/>
</dbReference>
<dbReference type="Proteomes" id="UP000320333">
    <property type="component" value="Unassembled WGS sequence"/>
</dbReference>
<evidence type="ECO:0000313" key="3">
    <source>
        <dbReference type="Proteomes" id="UP000320333"/>
    </source>
</evidence>
<reference evidence="2 3" key="1">
    <citation type="journal article" date="2019" name="Sci. Rep.">
        <title>Comparative genomics of chytrid fungi reveal insights into the obligate biotrophic and pathogenic lifestyle of Synchytrium endobioticum.</title>
        <authorList>
            <person name="van de Vossenberg B.T.L.H."/>
            <person name="Warris S."/>
            <person name="Nguyen H.D.T."/>
            <person name="van Gent-Pelzer M.P.E."/>
            <person name="Joly D.L."/>
            <person name="van de Geest H.C."/>
            <person name="Bonants P.J.M."/>
            <person name="Smith D.S."/>
            <person name="Levesque C.A."/>
            <person name="van der Lee T.A.J."/>
        </authorList>
    </citation>
    <scope>NUCLEOTIDE SEQUENCE [LARGE SCALE GENOMIC DNA]</scope>
    <source>
        <strain evidence="2 3">CBS 675.73</strain>
    </source>
</reference>
<sequence length="324" mass="37532">MHPVFKRKGLAFPIIVAFCLVVSLATFNSHPSISPSRITAAPSPVYNITPSAYPVPIAPAFVNSIPLIIHQTYKTNLPSLWKAERPNRSRYSWFMSWRKMNPDAMHIVWTDAQADEFMRSAFPGTRFYEAYQKLPRVVLKTDMLRYALLLKYGGVYSDGDTTCRRPLQDWFVGHDDATLIVGVEWYANFHNNHEDHYKQLQLVQWTFAASAGHPMFEALLTDISKRVLDEYSEEYLLNRDNVESIGGPRVFTRFVREYMAQFGESFELLDVSQDDGQGYYSKSRVLVHPMYSFYPAYSKRLFSRRTDLVDHHFYGASSEGWKFI</sequence>
<dbReference type="GO" id="GO:0000136">
    <property type="term" value="C:mannan polymerase complex"/>
    <property type="evidence" value="ECO:0007669"/>
    <property type="project" value="TreeGrafter"/>
</dbReference>
<dbReference type="InterPro" id="IPR039367">
    <property type="entry name" value="Och1-like"/>
</dbReference>
<dbReference type="Pfam" id="PF04488">
    <property type="entry name" value="Gly_transf_sug"/>
    <property type="match status" value="1"/>
</dbReference>
<dbReference type="STRING" id="246404.A0A507FGY3"/>
<comment type="similarity">
    <text evidence="1">Belongs to the glycosyltransferase 32 family.</text>
</comment>
<evidence type="ECO:0000256" key="1">
    <source>
        <dbReference type="ARBA" id="ARBA00009003"/>
    </source>
</evidence>
<dbReference type="Gene3D" id="3.90.550.20">
    <property type="match status" value="1"/>
</dbReference>
<comment type="caution">
    <text evidence="2">The sequence shown here is derived from an EMBL/GenBank/DDBJ whole genome shotgun (WGS) entry which is preliminary data.</text>
</comment>
<dbReference type="InterPro" id="IPR029044">
    <property type="entry name" value="Nucleotide-diphossugar_trans"/>
</dbReference>
<proteinExistence type="inferred from homology"/>
<accession>A0A507FGY3</accession>
<protein>
    <recommendedName>
        <fullName evidence="4">Alpha 1,4-glycosyltransferase domain-containing protein</fullName>
    </recommendedName>
</protein>
<dbReference type="GO" id="GO:0000009">
    <property type="term" value="F:alpha-1,6-mannosyltransferase activity"/>
    <property type="evidence" value="ECO:0007669"/>
    <property type="project" value="InterPro"/>
</dbReference>
<dbReference type="SUPFAM" id="SSF53448">
    <property type="entry name" value="Nucleotide-diphospho-sugar transferases"/>
    <property type="match status" value="1"/>
</dbReference>
<evidence type="ECO:0000313" key="2">
    <source>
        <dbReference type="EMBL" id="TPX75524.1"/>
    </source>
</evidence>
<organism evidence="2 3">
    <name type="scientific">Chytriomyces confervae</name>
    <dbReference type="NCBI Taxonomy" id="246404"/>
    <lineage>
        <taxon>Eukaryota</taxon>
        <taxon>Fungi</taxon>
        <taxon>Fungi incertae sedis</taxon>
        <taxon>Chytridiomycota</taxon>
        <taxon>Chytridiomycota incertae sedis</taxon>
        <taxon>Chytridiomycetes</taxon>
        <taxon>Chytridiales</taxon>
        <taxon>Chytriomycetaceae</taxon>
        <taxon>Chytriomyces</taxon>
    </lineage>
</organism>
<dbReference type="PANTHER" id="PTHR31834">
    <property type="entry name" value="INITIATION-SPECIFIC ALPHA-1,6-MANNOSYLTRANSFERASE"/>
    <property type="match status" value="1"/>
</dbReference>
<dbReference type="EMBL" id="QEAP01000078">
    <property type="protein sequence ID" value="TPX75524.1"/>
    <property type="molecule type" value="Genomic_DNA"/>
</dbReference>
<dbReference type="PANTHER" id="PTHR31834:SF1">
    <property type="entry name" value="INITIATION-SPECIFIC ALPHA-1,6-MANNOSYLTRANSFERASE"/>
    <property type="match status" value="1"/>
</dbReference>
<dbReference type="GO" id="GO:0006487">
    <property type="term" value="P:protein N-linked glycosylation"/>
    <property type="evidence" value="ECO:0007669"/>
    <property type="project" value="TreeGrafter"/>
</dbReference>
<dbReference type="AlphaFoldDB" id="A0A507FGY3"/>
<keyword evidence="3" id="KW-1185">Reference proteome</keyword>
<name>A0A507FGY3_9FUNG</name>